<accession>A0ABQ5Q5P4</accession>
<dbReference type="CDD" id="cd01949">
    <property type="entry name" value="GGDEF"/>
    <property type="match status" value="1"/>
</dbReference>
<dbReference type="PANTHER" id="PTHR45138:SF9">
    <property type="entry name" value="DIGUANYLATE CYCLASE DGCM-RELATED"/>
    <property type="match status" value="1"/>
</dbReference>
<dbReference type="EMBL" id="BSDD01000002">
    <property type="protein sequence ID" value="GLH69726.1"/>
    <property type="molecule type" value="Genomic_DNA"/>
</dbReference>
<feature type="transmembrane region" description="Helical" evidence="3">
    <location>
        <begin position="141"/>
        <end position="159"/>
    </location>
</feature>
<dbReference type="EC" id="2.7.7.65" evidence="1"/>
<keyword evidence="3" id="KW-0472">Membrane</keyword>
<dbReference type="InterPro" id="IPR043128">
    <property type="entry name" value="Rev_trsase/Diguanyl_cyclase"/>
</dbReference>
<keyword evidence="3" id="KW-1133">Transmembrane helix</keyword>
<protein>
    <recommendedName>
        <fullName evidence="1">diguanylate cyclase</fullName>
        <ecNumber evidence="1">2.7.7.65</ecNumber>
    </recommendedName>
</protein>
<reference evidence="5 6" key="1">
    <citation type="journal article" date="2023" name="Antonie Van Leeuwenhoek">
        <title>Mesoterricola silvestris gen. nov., sp. nov., Mesoterricola sediminis sp. nov., Geothrix oryzae sp. nov., Geothrix edaphica sp. nov., Geothrix rubra sp. nov., and Geothrix limicola sp. nov., six novel members of Acidobacteriota isolated from soils.</title>
        <authorList>
            <person name="Itoh H."/>
            <person name="Sugisawa Y."/>
            <person name="Mise K."/>
            <person name="Xu Z."/>
            <person name="Kuniyasu M."/>
            <person name="Ushijima N."/>
            <person name="Kawano K."/>
            <person name="Kobayashi E."/>
            <person name="Shiratori Y."/>
            <person name="Masuda Y."/>
            <person name="Senoo K."/>
        </authorList>
    </citation>
    <scope>NUCLEOTIDE SEQUENCE [LARGE SCALE GENOMIC DNA]</scope>
    <source>
        <strain evidence="5 6">Red803</strain>
    </source>
</reference>
<sequence length="366" mass="39920">MEQPSPGALPTVHTTVSEFRFKEYERLSLTLSLIITCLGPLLTFVQDLLLNPHLAGLSLRIGLCSMGILGLYPLALGLALSRRLIQAIAILSPSIVVCMDLLLRADQPGDVTRSIVLLLYLIAYARILALPFGLPVTISSIAMLLLIPLALMVSGLLPGLSAVRILIPLIPMALMMFLLELLLTRNLHETHRQRKQLEDMAIQDPLTGLNNRRYFVLSASEHLRIAARSGRPLCILMVDLDHFKRINDTFGHATGDQVIRLTSDVLRHELRASDVLARFGGEEFIACLPDTEQAAAMVAAERIRSNLEKSALQGPQGADSILRVTASIGIAAAGAGTDTLEMLIERADRALYESKRGGRNRVTCAA</sequence>
<name>A0ABQ5Q5P4_9BACT</name>
<comment type="caution">
    <text evidence="5">The sequence shown here is derived from an EMBL/GenBank/DDBJ whole genome shotgun (WGS) entry which is preliminary data.</text>
</comment>
<organism evidence="5 6">
    <name type="scientific">Geothrix rubra</name>
    <dbReference type="NCBI Taxonomy" id="2927977"/>
    <lineage>
        <taxon>Bacteria</taxon>
        <taxon>Pseudomonadati</taxon>
        <taxon>Acidobacteriota</taxon>
        <taxon>Holophagae</taxon>
        <taxon>Holophagales</taxon>
        <taxon>Holophagaceae</taxon>
        <taxon>Geothrix</taxon>
    </lineage>
</organism>
<dbReference type="NCBIfam" id="TIGR00254">
    <property type="entry name" value="GGDEF"/>
    <property type="match status" value="1"/>
</dbReference>
<dbReference type="InterPro" id="IPR050469">
    <property type="entry name" value="Diguanylate_Cyclase"/>
</dbReference>
<feature type="transmembrane region" description="Helical" evidence="3">
    <location>
        <begin position="57"/>
        <end position="77"/>
    </location>
</feature>
<evidence type="ECO:0000256" key="2">
    <source>
        <dbReference type="ARBA" id="ARBA00034247"/>
    </source>
</evidence>
<dbReference type="PROSITE" id="PS50887">
    <property type="entry name" value="GGDEF"/>
    <property type="match status" value="1"/>
</dbReference>
<dbReference type="SMART" id="SM00267">
    <property type="entry name" value="GGDEF"/>
    <property type="match status" value="1"/>
</dbReference>
<proteinExistence type="predicted"/>
<keyword evidence="3" id="KW-0812">Transmembrane</keyword>
<dbReference type="PANTHER" id="PTHR45138">
    <property type="entry name" value="REGULATORY COMPONENTS OF SENSORY TRANSDUCTION SYSTEM"/>
    <property type="match status" value="1"/>
</dbReference>
<dbReference type="InterPro" id="IPR029787">
    <property type="entry name" value="Nucleotide_cyclase"/>
</dbReference>
<gene>
    <name evidence="5" type="ORF">GETHPA_12590</name>
</gene>
<evidence type="ECO:0000313" key="5">
    <source>
        <dbReference type="EMBL" id="GLH69726.1"/>
    </source>
</evidence>
<evidence type="ECO:0000256" key="1">
    <source>
        <dbReference type="ARBA" id="ARBA00012528"/>
    </source>
</evidence>
<dbReference type="Proteomes" id="UP001165089">
    <property type="component" value="Unassembled WGS sequence"/>
</dbReference>
<dbReference type="Pfam" id="PF00990">
    <property type="entry name" value="GGDEF"/>
    <property type="match status" value="1"/>
</dbReference>
<evidence type="ECO:0000259" key="4">
    <source>
        <dbReference type="PROSITE" id="PS50887"/>
    </source>
</evidence>
<dbReference type="RefSeq" id="WP_285723742.1">
    <property type="nucleotide sequence ID" value="NZ_BSDD01000002.1"/>
</dbReference>
<dbReference type="SUPFAM" id="SSF55073">
    <property type="entry name" value="Nucleotide cyclase"/>
    <property type="match status" value="1"/>
</dbReference>
<feature type="transmembrane region" description="Helical" evidence="3">
    <location>
        <begin position="27"/>
        <end position="45"/>
    </location>
</feature>
<evidence type="ECO:0000313" key="6">
    <source>
        <dbReference type="Proteomes" id="UP001165089"/>
    </source>
</evidence>
<evidence type="ECO:0000256" key="3">
    <source>
        <dbReference type="SAM" id="Phobius"/>
    </source>
</evidence>
<comment type="catalytic activity">
    <reaction evidence="2">
        <text>2 GTP = 3',3'-c-di-GMP + 2 diphosphate</text>
        <dbReference type="Rhea" id="RHEA:24898"/>
        <dbReference type="ChEBI" id="CHEBI:33019"/>
        <dbReference type="ChEBI" id="CHEBI:37565"/>
        <dbReference type="ChEBI" id="CHEBI:58805"/>
        <dbReference type="EC" id="2.7.7.65"/>
    </reaction>
</comment>
<dbReference type="Gene3D" id="3.30.70.270">
    <property type="match status" value="1"/>
</dbReference>
<feature type="transmembrane region" description="Helical" evidence="3">
    <location>
        <begin position="165"/>
        <end position="184"/>
    </location>
</feature>
<dbReference type="InterPro" id="IPR000160">
    <property type="entry name" value="GGDEF_dom"/>
</dbReference>
<keyword evidence="6" id="KW-1185">Reference proteome</keyword>
<feature type="domain" description="GGDEF" evidence="4">
    <location>
        <begin position="231"/>
        <end position="366"/>
    </location>
</feature>